<protein>
    <submittedName>
        <fullName evidence="14">Copper-translocating P-type ATPase</fullName>
    </submittedName>
</protein>
<comment type="caution">
    <text evidence="14">The sequence shown here is derived from an EMBL/GenBank/DDBJ whole genome shotgun (WGS) entry which is preliminary data.</text>
</comment>
<dbReference type="InterPro" id="IPR023299">
    <property type="entry name" value="ATPase_P-typ_cyto_dom_N"/>
</dbReference>
<evidence type="ECO:0000259" key="13">
    <source>
        <dbReference type="Pfam" id="PF19335"/>
    </source>
</evidence>
<feature type="transmembrane region" description="Helical" evidence="11">
    <location>
        <begin position="140"/>
        <end position="158"/>
    </location>
</feature>
<dbReference type="InterPro" id="IPR044492">
    <property type="entry name" value="P_typ_ATPase_HD_dom"/>
</dbReference>
<keyword evidence="7 11" id="KW-0067">ATP-binding</keyword>
<feature type="domain" description="P-type ATPase A" evidence="12">
    <location>
        <begin position="176"/>
        <end position="276"/>
    </location>
</feature>
<keyword evidence="6 11" id="KW-0547">Nucleotide-binding</keyword>
<feature type="transmembrane region" description="Helical" evidence="11">
    <location>
        <begin position="637"/>
        <end position="656"/>
    </location>
</feature>
<dbReference type="AlphaFoldDB" id="A0A849P1D3"/>
<keyword evidence="8" id="KW-1278">Translocase</keyword>
<keyword evidence="10 11" id="KW-0472">Membrane</keyword>
<evidence type="ECO:0000256" key="10">
    <source>
        <dbReference type="ARBA" id="ARBA00023136"/>
    </source>
</evidence>
<dbReference type="Gene3D" id="3.40.50.1000">
    <property type="entry name" value="HAD superfamily/HAD-like"/>
    <property type="match status" value="1"/>
</dbReference>
<organism evidence="14 15">
    <name type="scientific">Pelistega suis</name>
    <dbReference type="NCBI Taxonomy" id="1631957"/>
    <lineage>
        <taxon>Bacteria</taxon>
        <taxon>Pseudomonadati</taxon>
        <taxon>Pseudomonadota</taxon>
        <taxon>Betaproteobacteria</taxon>
        <taxon>Burkholderiales</taxon>
        <taxon>Alcaligenaceae</taxon>
        <taxon>Pelistega</taxon>
    </lineage>
</organism>
<dbReference type="PRINTS" id="PR00943">
    <property type="entry name" value="CUATPASE"/>
</dbReference>
<evidence type="ECO:0000259" key="12">
    <source>
        <dbReference type="Pfam" id="PF00122"/>
    </source>
</evidence>
<evidence type="ECO:0000256" key="6">
    <source>
        <dbReference type="ARBA" id="ARBA00022741"/>
    </source>
</evidence>
<comment type="similarity">
    <text evidence="2 11">Belongs to the cation transport ATPase (P-type) (TC 3.A.3) family. Type IB subfamily.</text>
</comment>
<evidence type="ECO:0000256" key="5">
    <source>
        <dbReference type="ARBA" id="ARBA00022723"/>
    </source>
</evidence>
<evidence type="ECO:0000256" key="4">
    <source>
        <dbReference type="ARBA" id="ARBA00022692"/>
    </source>
</evidence>
<dbReference type="Proteomes" id="UP000537862">
    <property type="component" value="Unassembled WGS sequence"/>
</dbReference>
<reference evidence="14 15" key="1">
    <citation type="submission" date="2020-05" db="EMBL/GenBank/DDBJ databases">
        <authorList>
            <person name="Niu N."/>
        </authorList>
    </citation>
    <scope>NUCLEOTIDE SEQUENCE [LARGE SCALE GENOMIC DNA]</scope>
    <source>
        <strain evidence="14 15">3340-03</strain>
    </source>
</reference>
<name>A0A849P1D3_9BURK</name>
<evidence type="ECO:0000256" key="3">
    <source>
        <dbReference type="ARBA" id="ARBA00022475"/>
    </source>
</evidence>
<feature type="transmembrane region" description="Helical" evidence="11">
    <location>
        <begin position="70"/>
        <end position="90"/>
    </location>
</feature>
<keyword evidence="15" id="KW-1185">Reference proteome</keyword>
<dbReference type="GO" id="GO:0005507">
    <property type="term" value="F:copper ion binding"/>
    <property type="evidence" value="ECO:0007669"/>
    <property type="project" value="TreeGrafter"/>
</dbReference>
<dbReference type="PROSITE" id="PS00154">
    <property type="entry name" value="ATPASE_E1_E2"/>
    <property type="match status" value="1"/>
</dbReference>
<sequence>MHPEIRQDRPGNCPLCGMALEPLMPELDDDNPELRDFSRRFWYTLPLTAAVLVLAMFGERLNLMDMAAQSWVELVLSLPIVLWAGLPFFSRGWQSLANRSPNMWTLIALGTGAGFVYSVVATAAPGIFPASFVSMGRVGVYFEAAAVIISLTLLGQMLELKARSQTSAAIKTLLGLAPKTARRIGPGGAEEDVPLSHIHIGDLLRVRPGEKVPVDGVVVEGASSVDESMLTGEPLPVRKATGDKVIGATLNTGGALVIRSERIGSETVLSQIVQMVAQAQRSKAPMQRMADGVAGYFVLAVVAVAVATFFVWGVFGPQPSWVFGLINAVAVLIIACPCALGLATPMSVMVATGRGAGRGILFRDAAAIENLRRVDTLVIDKTGTLTEGRPAFDRAVAAAGFSAEEVLRLAASLDQGSEHPLADAIVQAARAQQLKLSKPEQFDSGSGIGVSGVVEGRALALGNTAFMQQNGLSVEPLIEQAESLRSEGASVIYLAADGHLAGLLAVSDPVKDSTPEALASLKAAGLRIIMATGDGLTTANAVGAKLGIDEVHGEVKPADKLALIERLQNEGRVVAMAGDGINDAPALAKADVGIAMGTGTDVAMSSAQITLVKGDLRGIATARKLSEAAVRNMKENLLFAFLYNGLGVPVAAGVLYPFTGWLLSPMIAALAMSLSSASVVGNALRLRKSKL</sequence>
<dbReference type="InterPro" id="IPR027256">
    <property type="entry name" value="P-typ_ATPase_IB"/>
</dbReference>
<dbReference type="InterPro" id="IPR023298">
    <property type="entry name" value="ATPase_P-typ_TM_dom_sf"/>
</dbReference>
<keyword evidence="5 11" id="KW-0479">Metal-binding</keyword>
<evidence type="ECO:0000256" key="11">
    <source>
        <dbReference type="RuleBase" id="RU362081"/>
    </source>
</evidence>
<dbReference type="RefSeq" id="WP_171680294.1">
    <property type="nucleotide sequence ID" value="NZ_JABGBN010000002.1"/>
</dbReference>
<feature type="transmembrane region" description="Helical" evidence="11">
    <location>
        <begin position="321"/>
        <end position="344"/>
    </location>
</feature>
<keyword evidence="4 11" id="KW-0812">Transmembrane</keyword>
<dbReference type="SFLD" id="SFLDF00027">
    <property type="entry name" value="p-type_atpase"/>
    <property type="match status" value="1"/>
</dbReference>
<feature type="transmembrane region" description="Helical" evidence="11">
    <location>
        <begin position="662"/>
        <end position="684"/>
    </location>
</feature>
<evidence type="ECO:0000256" key="9">
    <source>
        <dbReference type="ARBA" id="ARBA00022989"/>
    </source>
</evidence>
<dbReference type="NCBIfam" id="TIGR01494">
    <property type="entry name" value="ATPase_P-type"/>
    <property type="match status" value="1"/>
</dbReference>
<dbReference type="FunFam" id="2.70.150.10:FF:000020">
    <property type="entry name" value="Copper-exporting P-type ATPase A"/>
    <property type="match status" value="1"/>
</dbReference>
<dbReference type="PANTHER" id="PTHR43520">
    <property type="entry name" value="ATP7, ISOFORM B"/>
    <property type="match status" value="1"/>
</dbReference>
<keyword evidence="9 11" id="KW-1133">Transmembrane helix</keyword>
<dbReference type="NCBIfam" id="TIGR01511">
    <property type="entry name" value="ATPase-IB1_Cu"/>
    <property type="match status" value="1"/>
</dbReference>
<dbReference type="GO" id="GO:0055070">
    <property type="term" value="P:copper ion homeostasis"/>
    <property type="evidence" value="ECO:0007669"/>
    <property type="project" value="TreeGrafter"/>
</dbReference>
<dbReference type="SUPFAM" id="SSF81653">
    <property type="entry name" value="Calcium ATPase, transduction domain A"/>
    <property type="match status" value="1"/>
</dbReference>
<dbReference type="Gene3D" id="3.40.1110.10">
    <property type="entry name" value="Calcium-transporting ATPase, cytoplasmic domain N"/>
    <property type="match status" value="1"/>
</dbReference>
<dbReference type="PANTHER" id="PTHR43520:SF8">
    <property type="entry name" value="P-TYPE CU(+) TRANSPORTER"/>
    <property type="match status" value="1"/>
</dbReference>
<evidence type="ECO:0000313" key="15">
    <source>
        <dbReference type="Proteomes" id="UP000537862"/>
    </source>
</evidence>
<evidence type="ECO:0000313" key="14">
    <source>
        <dbReference type="EMBL" id="NOL51529.1"/>
    </source>
</evidence>
<dbReference type="EMBL" id="JABGBN010000002">
    <property type="protein sequence ID" value="NOL51529.1"/>
    <property type="molecule type" value="Genomic_DNA"/>
</dbReference>
<dbReference type="NCBIfam" id="TIGR01525">
    <property type="entry name" value="ATPase-IB_hvy"/>
    <property type="match status" value="1"/>
</dbReference>
<dbReference type="Pfam" id="PF19335">
    <property type="entry name" value="HMBD"/>
    <property type="match status" value="1"/>
</dbReference>
<evidence type="ECO:0000256" key="2">
    <source>
        <dbReference type="ARBA" id="ARBA00006024"/>
    </source>
</evidence>
<dbReference type="SFLD" id="SFLDG00002">
    <property type="entry name" value="C1.7:_P-type_atpase_like"/>
    <property type="match status" value="1"/>
</dbReference>
<feature type="transmembrane region" description="Helical" evidence="11">
    <location>
        <begin position="293"/>
        <end position="315"/>
    </location>
</feature>
<comment type="subcellular location">
    <subcellularLocation>
        <location evidence="1">Cell membrane</location>
        <topology evidence="1">Multi-pass membrane protein</topology>
    </subcellularLocation>
</comment>
<dbReference type="GO" id="GO:0005524">
    <property type="term" value="F:ATP binding"/>
    <property type="evidence" value="ECO:0007669"/>
    <property type="project" value="UniProtKB-UniRule"/>
</dbReference>
<proteinExistence type="inferred from homology"/>
<keyword evidence="3 11" id="KW-1003">Cell membrane</keyword>
<dbReference type="InterPro" id="IPR036412">
    <property type="entry name" value="HAD-like_sf"/>
</dbReference>
<dbReference type="InterPro" id="IPR001757">
    <property type="entry name" value="P_typ_ATPase"/>
</dbReference>
<dbReference type="PRINTS" id="PR00119">
    <property type="entry name" value="CATATPASE"/>
</dbReference>
<feature type="transmembrane region" description="Helical" evidence="11">
    <location>
        <begin position="41"/>
        <end position="58"/>
    </location>
</feature>
<dbReference type="InterPro" id="IPR023214">
    <property type="entry name" value="HAD_sf"/>
</dbReference>
<accession>A0A849P1D3</accession>
<dbReference type="CDD" id="cd02094">
    <property type="entry name" value="P-type_ATPase_Cu-like"/>
    <property type="match status" value="1"/>
</dbReference>
<dbReference type="InterPro" id="IPR018303">
    <property type="entry name" value="ATPase_P-typ_P_site"/>
</dbReference>
<dbReference type="InterPro" id="IPR059000">
    <property type="entry name" value="ATPase_P-type_domA"/>
</dbReference>
<dbReference type="Pfam" id="PF00702">
    <property type="entry name" value="Hydrolase"/>
    <property type="match status" value="1"/>
</dbReference>
<gene>
    <name evidence="14" type="ORF">HKX39_04980</name>
</gene>
<dbReference type="GO" id="GO:0005886">
    <property type="term" value="C:plasma membrane"/>
    <property type="evidence" value="ECO:0007669"/>
    <property type="project" value="UniProtKB-SubCell"/>
</dbReference>
<evidence type="ECO:0000256" key="7">
    <source>
        <dbReference type="ARBA" id="ARBA00022840"/>
    </source>
</evidence>
<evidence type="ECO:0000256" key="1">
    <source>
        <dbReference type="ARBA" id="ARBA00004651"/>
    </source>
</evidence>
<feature type="domain" description="Heavy metal binding" evidence="13">
    <location>
        <begin position="1"/>
        <end position="22"/>
    </location>
</feature>
<dbReference type="GO" id="GO:0016887">
    <property type="term" value="F:ATP hydrolysis activity"/>
    <property type="evidence" value="ECO:0007669"/>
    <property type="project" value="InterPro"/>
</dbReference>
<feature type="transmembrane region" description="Helical" evidence="11">
    <location>
        <begin position="102"/>
        <end position="128"/>
    </location>
</feature>
<evidence type="ECO:0000256" key="8">
    <source>
        <dbReference type="ARBA" id="ARBA00022967"/>
    </source>
</evidence>
<dbReference type="GO" id="GO:0060003">
    <property type="term" value="P:copper ion export"/>
    <property type="evidence" value="ECO:0007669"/>
    <property type="project" value="UniProtKB-ARBA"/>
</dbReference>
<dbReference type="Gene3D" id="2.70.150.10">
    <property type="entry name" value="Calcium-transporting ATPase, cytoplasmic transduction domain A"/>
    <property type="match status" value="1"/>
</dbReference>
<dbReference type="SUPFAM" id="SSF56784">
    <property type="entry name" value="HAD-like"/>
    <property type="match status" value="1"/>
</dbReference>
<dbReference type="GO" id="GO:0043682">
    <property type="term" value="F:P-type divalent copper transporter activity"/>
    <property type="evidence" value="ECO:0007669"/>
    <property type="project" value="TreeGrafter"/>
</dbReference>
<dbReference type="InterPro" id="IPR045800">
    <property type="entry name" value="HMBD"/>
</dbReference>
<dbReference type="SFLD" id="SFLDS00003">
    <property type="entry name" value="Haloacid_Dehalogenase"/>
    <property type="match status" value="1"/>
</dbReference>
<dbReference type="SUPFAM" id="SSF81665">
    <property type="entry name" value="Calcium ATPase, transmembrane domain M"/>
    <property type="match status" value="1"/>
</dbReference>
<dbReference type="InterPro" id="IPR008250">
    <property type="entry name" value="ATPase_P-typ_transduc_dom_A_sf"/>
</dbReference>
<dbReference type="Pfam" id="PF00122">
    <property type="entry name" value="E1-E2_ATPase"/>
    <property type="match status" value="1"/>
</dbReference>